<dbReference type="InterPro" id="IPR013691">
    <property type="entry name" value="MeTrfase_14"/>
</dbReference>
<dbReference type="Pfam" id="PF08484">
    <property type="entry name" value="Methyltransf_14"/>
    <property type="match status" value="1"/>
</dbReference>
<protein>
    <submittedName>
        <fullName evidence="3">Methyltransferase</fullName>
    </submittedName>
</protein>
<dbReference type="InterPro" id="IPR013630">
    <property type="entry name" value="Methyltransf_Zn-bd_dom_put"/>
</dbReference>
<dbReference type="Pfam" id="PF13489">
    <property type="entry name" value="Methyltransf_23"/>
    <property type="match status" value="1"/>
</dbReference>
<dbReference type="EMBL" id="MFAY01000041">
    <property type="protein sequence ID" value="OGD88345.1"/>
    <property type="molecule type" value="Genomic_DNA"/>
</dbReference>
<feature type="domain" description="Methyltransferase putative zinc binding" evidence="1">
    <location>
        <begin position="19"/>
        <end position="80"/>
    </location>
</feature>
<evidence type="ECO:0000259" key="1">
    <source>
        <dbReference type="Pfam" id="PF08421"/>
    </source>
</evidence>
<keyword evidence="3" id="KW-0489">Methyltransferase</keyword>
<dbReference type="Pfam" id="PF08421">
    <property type="entry name" value="Methyltransf_13"/>
    <property type="match status" value="1"/>
</dbReference>
<evidence type="ECO:0000313" key="3">
    <source>
        <dbReference type="EMBL" id="OGD88345.1"/>
    </source>
</evidence>
<name>A0A1F5G941_9BACT</name>
<dbReference type="PANTHER" id="PTHR43861">
    <property type="entry name" value="TRANS-ACONITATE 2-METHYLTRANSFERASE-RELATED"/>
    <property type="match status" value="1"/>
</dbReference>
<dbReference type="Gene3D" id="6.20.50.110">
    <property type="entry name" value="Methyltransferase, zinc-binding domain"/>
    <property type="match status" value="1"/>
</dbReference>
<dbReference type="PANTHER" id="PTHR43861:SF5">
    <property type="entry name" value="BLL5978 PROTEIN"/>
    <property type="match status" value="1"/>
</dbReference>
<accession>A0A1F5G941</accession>
<evidence type="ECO:0000259" key="2">
    <source>
        <dbReference type="Pfam" id="PF08484"/>
    </source>
</evidence>
<dbReference type="Gene3D" id="3.40.50.720">
    <property type="entry name" value="NAD(P)-binding Rossmann-like Domain"/>
    <property type="match status" value="1"/>
</dbReference>
<keyword evidence="3" id="KW-0808">Transferase</keyword>
<dbReference type="InterPro" id="IPR038576">
    <property type="entry name" value="Methyltransf_Zn-bd_dom_put_sf"/>
</dbReference>
<dbReference type="GO" id="GO:0008168">
    <property type="term" value="F:methyltransferase activity"/>
    <property type="evidence" value="ECO:0007669"/>
    <property type="project" value="UniProtKB-KW"/>
</dbReference>
<organism evidence="3 4">
    <name type="scientific">Candidatus Curtissbacteria bacterium RIFCSPHIGHO2_01_FULL_40_12</name>
    <dbReference type="NCBI Taxonomy" id="1797710"/>
    <lineage>
        <taxon>Bacteria</taxon>
        <taxon>Candidatus Curtissiibacteriota</taxon>
    </lineage>
</organism>
<dbReference type="InterPro" id="IPR029063">
    <property type="entry name" value="SAM-dependent_MTases_sf"/>
</dbReference>
<sequence>MVKRVLAFGTNTSIPVESCQICGNKKLEPILFLGYLPPVNIMPKIGTRPIRQPSYPAQWLYCPQCLLVQLGTIVDPKILFPAEYPYTSSTTKVLRDNFAELYRESLKILALTRKDLIVDIGSNDGNLLSNFKDNHRVLGITPEEIGRLAIEKGIETIIDYFTPTVVDNIIKKKGKAALITATSVFAHMEDLPEVMKNIKRLLAPNGVFVSESHYLYSLIKTLQYDTIYHEHMRYYSLRSLKYLLSMYGLEIFHAKKIPSHGGSIRVYAARKGERKILPTVSKMLRMEKGIVDSKKALLNFRKRVILSKLQILDLIYKLKSKDKTIYGIGAPSRGSTLVSYCGIDDGMIDYICEVKGSHKIGRYMPGTLIPVVDEERLFRDQPDYAFLFSWHIADELSSKLKQRGFRGKFIVPLPSPIILK</sequence>
<dbReference type="GO" id="GO:0032259">
    <property type="term" value="P:methylation"/>
    <property type="evidence" value="ECO:0007669"/>
    <property type="project" value="UniProtKB-KW"/>
</dbReference>
<dbReference type="SUPFAM" id="SSF53335">
    <property type="entry name" value="S-adenosyl-L-methionine-dependent methyltransferases"/>
    <property type="match status" value="1"/>
</dbReference>
<feature type="domain" description="C-methyltransferase" evidence="2">
    <location>
        <begin position="258"/>
        <end position="414"/>
    </location>
</feature>
<gene>
    <name evidence="3" type="ORF">A2693_02730</name>
</gene>
<dbReference type="Proteomes" id="UP000178577">
    <property type="component" value="Unassembled WGS sequence"/>
</dbReference>
<evidence type="ECO:0000313" key="4">
    <source>
        <dbReference type="Proteomes" id="UP000178577"/>
    </source>
</evidence>
<proteinExistence type="predicted"/>
<reference evidence="3 4" key="1">
    <citation type="journal article" date="2016" name="Nat. Commun.">
        <title>Thousands of microbial genomes shed light on interconnected biogeochemical processes in an aquifer system.</title>
        <authorList>
            <person name="Anantharaman K."/>
            <person name="Brown C.T."/>
            <person name="Hug L.A."/>
            <person name="Sharon I."/>
            <person name="Castelle C.J."/>
            <person name="Probst A.J."/>
            <person name="Thomas B.C."/>
            <person name="Singh A."/>
            <person name="Wilkins M.J."/>
            <person name="Karaoz U."/>
            <person name="Brodie E.L."/>
            <person name="Williams K.H."/>
            <person name="Hubbard S.S."/>
            <person name="Banfield J.F."/>
        </authorList>
    </citation>
    <scope>NUCLEOTIDE SEQUENCE [LARGE SCALE GENOMIC DNA]</scope>
</reference>
<dbReference type="AlphaFoldDB" id="A0A1F5G941"/>
<dbReference type="Gene3D" id="3.40.50.150">
    <property type="entry name" value="Vaccinia Virus protein VP39"/>
    <property type="match status" value="1"/>
</dbReference>
<comment type="caution">
    <text evidence="3">The sequence shown here is derived from an EMBL/GenBank/DDBJ whole genome shotgun (WGS) entry which is preliminary data.</text>
</comment>